<dbReference type="InterPro" id="IPR029032">
    <property type="entry name" value="AhpD-like"/>
</dbReference>
<proteinExistence type="predicted"/>
<organism evidence="2 3">
    <name type="scientific">Actinoplanes oblitus</name>
    <dbReference type="NCBI Taxonomy" id="3040509"/>
    <lineage>
        <taxon>Bacteria</taxon>
        <taxon>Bacillati</taxon>
        <taxon>Actinomycetota</taxon>
        <taxon>Actinomycetes</taxon>
        <taxon>Micromonosporales</taxon>
        <taxon>Micromonosporaceae</taxon>
        <taxon>Actinoplanes</taxon>
    </lineage>
</organism>
<keyword evidence="3" id="KW-1185">Reference proteome</keyword>
<sequence>MQLVTEETADARQRALLEDTRRQLGRVPHLYAALANGPQALAGYLALRDALSRGVLRARTREQLALLIAQENGCDYCQAAHTMRMGKLGATDAEIAGTRRGRDADPHTAAILDVARAVLHTGGRVGDERLAAARAAGVTDAELAEIVAHVALNVLSNSFNHLARPELDFPAAPALEPAR</sequence>
<dbReference type="Pfam" id="PF02627">
    <property type="entry name" value="CMD"/>
    <property type="match status" value="1"/>
</dbReference>
<dbReference type="PANTHER" id="PTHR35446:SF3">
    <property type="entry name" value="CMD DOMAIN-CONTAINING PROTEIN"/>
    <property type="match status" value="1"/>
</dbReference>
<accession>A0ABY8WKN9</accession>
<dbReference type="NCBIfam" id="TIGR00778">
    <property type="entry name" value="ahpD_dom"/>
    <property type="match status" value="1"/>
</dbReference>
<evidence type="ECO:0000259" key="1">
    <source>
        <dbReference type="Pfam" id="PF02627"/>
    </source>
</evidence>
<feature type="domain" description="Carboxymuconolactone decarboxylase-like" evidence="1">
    <location>
        <begin position="38"/>
        <end position="118"/>
    </location>
</feature>
<dbReference type="SUPFAM" id="SSF69118">
    <property type="entry name" value="AhpD-like"/>
    <property type="match status" value="1"/>
</dbReference>
<dbReference type="InterPro" id="IPR003779">
    <property type="entry name" value="CMD-like"/>
</dbReference>
<dbReference type="Proteomes" id="UP001240150">
    <property type="component" value="Chromosome"/>
</dbReference>
<dbReference type="EMBL" id="CP126980">
    <property type="protein sequence ID" value="WIM98213.1"/>
    <property type="molecule type" value="Genomic_DNA"/>
</dbReference>
<dbReference type="RefSeq" id="WP_284919601.1">
    <property type="nucleotide sequence ID" value="NZ_CP126980.1"/>
</dbReference>
<protein>
    <submittedName>
        <fullName evidence="2">Carboxymuconolactone decarboxylase family protein</fullName>
    </submittedName>
</protein>
<name>A0ABY8WKN9_9ACTN</name>
<dbReference type="Gene3D" id="1.20.1290.10">
    <property type="entry name" value="AhpD-like"/>
    <property type="match status" value="1"/>
</dbReference>
<reference evidence="2 3" key="1">
    <citation type="submission" date="2023-06" db="EMBL/GenBank/DDBJ databases">
        <authorList>
            <person name="Yushchuk O."/>
            <person name="Binda E."/>
            <person name="Ruckert-Reed C."/>
            <person name="Fedorenko V."/>
            <person name="Kalinowski J."/>
            <person name="Marinelli F."/>
        </authorList>
    </citation>
    <scope>NUCLEOTIDE SEQUENCE [LARGE SCALE GENOMIC DNA]</scope>
    <source>
        <strain evidence="2 3">NRRL 3884</strain>
    </source>
</reference>
<evidence type="ECO:0000313" key="3">
    <source>
        <dbReference type="Proteomes" id="UP001240150"/>
    </source>
</evidence>
<dbReference type="PANTHER" id="PTHR35446">
    <property type="entry name" value="SI:CH211-175M2.5"/>
    <property type="match status" value="1"/>
</dbReference>
<gene>
    <name evidence="2" type="ORF">ACTOB_001801</name>
</gene>
<dbReference type="InterPro" id="IPR004675">
    <property type="entry name" value="AhpD_core"/>
</dbReference>
<evidence type="ECO:0000313" key="2">
    <source>
        <dbReference type="EMBL" id="WIM98213.1"/>
    </source>
</evidence>